<comment type="caution">
    <text evidence="1">The sequence shown here is derived from an EMBL/GenBank/DDBJ whole genome shotgun (WGS) entry which is preliminary data.</text>
</comment>
<evidence type="ECO:0000313" key="2">
    <source>
        <dbReference type="Proteomes" id="UP000615446"/>
    </source>
</evidence>
<sequence>MVVRATHLQFLPLKQLQEKKTLQKIFAYVISRPRIRKYHNCRTSEIPPDSIRLRTLKICGHGFITQ</sequence>
<reference evidence="1" key="1">
    <citation type="submission" date="2019-10" db="EMBL/GenBank/DDBJ databases">
        <title>Conservation and host-specific expression of non-tandemly repeated heterogenous ribosome RNA gene in arbuscular mycorrhizal fungi.</title>
        <authorList>
            <person name="Maeda T."/>
            <person name="Kobayashi Y."/>
            <person name="Nakagawa T."/>
            <person name="Ezawa T."/>
            <person name="Yamaguchi K."/>
            <person name="Bino T."/>
            <person name="Nishimoto Y."/>
            <person name="Shigenobu S."/>
            <person name="Kawaguchi M."/>
        </authorList>
    </citation>
    <scope>NUCLEOTIDE SEQUENCE</scope>
    <source>
        <strain evidence="1">HR1</strain>
    </source>
</reference>
<name>A0A8H3MC39_9GLOM</name>
<gene>
    <name evidence="1" type="ORF">RCL2_002665500</name>
</gene>
<evidence type="ECO:0000313" key="1">
    <source>
        <dbReference type="EMBL" id="GET00184.1"/>
    </source>
</evidence>
<proteinExistence type="predicted"/>
<dbReference type="Proteomes" id="UP000615446">
    <property type="component" value="Unassembled WGS sequence"/>
</dbReference>
<organism evidence="1 2">
    <name type="scientific">Rhizophagus clarus</name>
    <dbReference type="NCBI Taxonomy" id="94130"/>
    <lineage>
        <taxon>Eukaryota</taxon>
        <taxon>Fungi</taxon>
        <taxon>Fungi incertae sedis</taxon>
        <taxon>Mucoromycota</taxon>
        <taxon>Glomeromycotina</taxon>
        <taxon>Glomeromycetes</taxon>
        <taxon>Glomerales</taxon>
        <taxon>Glomeraceae</taxon>
        <taxon>Rhizophagus</taxon>
    </lineage>
</organism>
<protein>
    <submittedName>
        <fullName evidence="1">Uncharacterized protein</fullName>
    </submittedName>
</protein>
<accession>A0A8H3MC39</accession>
<dbReference type="EMBL" id="BLAL01000285">
    <property type="protein sequence ID" value="GET00184.1"/>
    <property type="molecule type" value="Genomic_DNA"/>
</dbReference>
<dbReference type="AlphaFoldDB" id="A0A8H3MC39"/>